<evidence type="ECO:0000313" key="1">
    <source>
        <dbReference type="EMBL" id="KAJ1931641.1"/>
    </source>
</evidence>
<sequence length="50" mass="5423">MASATAMGLAMGQNLAKKTSFEPAKSLNIARNTLVRCVKFDRLAHKTSDK</sequence>
<keyword evidence="2" id="KW-1185">Reference proteome</keyword>
<protein>
    <submittedName>
        <fullName evidence="1">Uncharacterized protein</fullName>
    </submittedName>
</protein>
<accession>A0ACC1IZ84</accession>
<comment type="caution">
    <text evidence="1">The sequence shown here is derived from an EMBL/GenBank/DDBJ whole genome shotgun (WGS) entry which is preliminary data.</text>
</comment>
<proteinExistence type="predicted"/>
<name>A0ACC1IZ84_9FUNG</name>
<gene>
    <name evidence="1" type="ORF">FBU59_006644</name>
</gene>
<evidence type="ECO:0000313" key="2">
    <source>
        <dbReference type="Proteomes" id="UP001150603"/>
    </source>
</evidence>
<reference evidence="1" key="1">
    <citation type="submission" date="2022-07" db="EMBL/GenBank/DDBJ databases">
        <title>Phylogenomic reconstructions and comparative analyses of Kickxellomycotina fungi.</title>
        <authorList>
            <person name="Reynolds N.K."/>
            <person name="Stajich J.E."/>
            <person name="Barry K."/>
            <person name="Grigoriev I.V."/>
            <person name="Crous P."/>
            <person name="Smith M.E."/>
        </authorList>
    </citation>
    <scope>NUCLEOTIDE SEQUENCE</scope>
    <source>
        <strain evidence="1">NRRL 5244</strain>
    </source>
</reference>
<organism evidence="1 2">
    <name type="scientific">Linderina macrospora</name>
    <dbReference type="NCBI Taxonomy" id="4868"/>
    <lineage>
        <taxon>Eukaryota</taxon>
        <taxon>Fungi</taxon>
        <taxon>Fungi incertae sedis</taxon>
        <taxon>Zoopagomycota</taxon>
        <taxon>Kickxellomycotina</taxon>
        <taxon>Kickxellomycetes</taxon>
        <taxon>Kickxellales</taxon>
        <taxon>Kickxellaceae</taxon>
        <taxon>Linderina</taxon>
    </lineage>
</organism>
<dbReference type="EMBL" id="JANBPW010005903">
    <property type="protein sequence ID" value="KAJ1931641.1"/>
    <property type="molecule type" value="Genomic_DNA"/>
</dbReference>
<dbReference type="Proteomes" id="UP001150603">
    <property type="component" value="Unassembled WGS sequence"/>
</dbReference>